<evidence type="ECO:0000313" key="6">
    <source>
        <dbReference type="EMBL" id="HIH69341.1"/>
    </source>
</evidence>
<protein>
    <submittedName>
        <fullName evidence="6">Flavin reductase family protein</fullName>
    </submittedName>
</protein>
<dbReference type="RefSeq" id="WP_042685497.1">
    <property type="nucleotide sequence ID" value="NZ_DUIH01000009.1"/>
</dbReference>
<keyword evidence="3" id="KW-0288">FMN</keyword>
<dbReference type="Proteomes" id="UP000600363">
    <property type="component" value="Unassembled WGS sequence"/>
</dbReference>
<comment type="similarity">
    <text evidence="4">Belongs to the flavoredoxin family.</text>
</comment>
<comment type="cofactor">
    <cofactor evidence="1">
        <name>FMN</name>
        <dbReference type="ChEBI" id="CHEBI:58210"/>
    </cofactor>
</comment>
<dbReference type="Gene3D" id="2.30.110.10">
    <property type="entry name" value="Electron Transport, Fmn-binding Protein, Chain A"/>
    <property type="match status" value="1"/>
</dbReference>
<proteinExistence type="inferred from homology"/>
<feature type="domain" description="Flavin reductase like" evidence="5">
    <location>
        <begin position="12"/>
        <end position="154"/>
    </location>
</feature>
<comment type="caution">
    <text evidence="6">The sequence shown here is derived from an EMBL/GenBank/DDBJ whole genome shotgun (WGS) entry which is preliminary data.</text>
</comment>
<accession>A0A832RVY4</accession>
<dbReference type="SUPFAM" id="SSF50475">
    <property type="entry name" value="FMN-binding split barrel"/>
    <property type="match status" value="1"/>
</dbReference>
<dbReference type="SMART" id="SM00903">
    <property type="entry name" value="Flavin_Reduct"/>
    <property type="match status" value="1"/>
</dbReference>
<dbReference type="PANTHER" id="PTHR33798:SF5">
    <property type="entry name" value="FLAVIN REDUCTASE LIKE DOMAIN-CONTAINING PROTEIN"/>
    <property type="match status" value="1"/>
</dbReference>
<name>A0A832RVY4_9EURY</name>
<gene>
    <name evidence="6" type="ORF">HA299_01780</name>
</gene>
<keyword evidence="2" id="KW-0285">Flavoprotein</keyword>
<reference evidence="6" key="1">
    <citation type="journal article" date="2020" name="bioRxiv">
        <title>A rank-normalized archaeal taxonomy based on genome phylogeny resolves widespread incomplete and uneven classifications.</title>
        <authorList>
            <person name="Rinke C."/>
            <person name="Chuvochina M."/>
            <person name="Mussig A.J."/>
            <person name="Chaumeil P.-A."/>
            <person name="Waite D.W."/>
            <person name="Whitman W.B."/>
            <person name="Parks D.H."/>
            <person name="Hugenholtz P."/>
        </authorList>
    </citation>
    <scope>NUCLEOTIDE SEQUENCE</scope>
    <source>
        <strain evidence="6">UBA12518</strain>
    </source>
</reference>
<dbReference type="InterPro" id="IPR012349">
    <property type="entry name" value="Split_barrel_FMN-bd"/>
</dbReference>
<dbReference type="AlphaFoldDB" id="A0A832RVY4"/>
<dbReference type="InterPro" id="IPR002563">
    <property type="entry name" value="Flavin_Rdtase-like_dom"/>
</dbReference>
<dbReference type="PANTHER" id="PTHR33798">
    <property type="entry name" value="FLAVOPROTEIN OXYGENASE"/>
    <property type="match status" value="1"/>
</dbReference>
<dbReference type="Pfam" id="PF01613">
    <property type="entry name" value="Flavin_Reduct"/>
    <property type="match status" value="1"/>
</dbReference>
<evidence type="ECO:0000256" key="4">
    <source>
        <dbReference type="ARBA" id="ARBA00038054"/>
    </source>
</evidence>
<evidence type="ECO:0000256" key="1">
    <source>
        <dbReference type="ARBA" id="ARBA00001917"/>
    </source>
</evidence>
<evidence type="ECO:0000256" key="3">
    <source>
        <dbReference type="ARBA" id="ARBA00022643"/>
    </source>
</evidence>
<dbReference type="EMBL" id="DUIH01000009">
    <property type="protein sequence ID" value="HIH69341.1"/>
    <property type="molecule type" value="Genomic_DNA"/>
</dbReference>
<sequence>MELKPNKREITIPMPLVLISTLSKNGVRNVAPYSNVMPILRPWDLIAIFSWIKRDTLNNIRDTKEFVISVPTADMVNETMVTSKNYSPTVDEFEMANLKPYPSKIVKPPGVAGCIAWMECVLEKEILEENKYSIIIGKIVRLEINDEYVNKNGDLDFEKAKPAVMICGNRGMYFTFPKWTGEFREYSEMFLNSKDPLSGGDADEDSGVR</sequence>
<dbReference type="GO" id="GO:0010181">
    <property type="term" value="F:FMN binding"/>
    <property type="evidence" value="ECO:0007669"/>
    <property type="project" value="InterPro"/>
</dbReference>
<evidence type="ECO:0000259" key="5">
    <source>
        <dbReference type="SMART" id="SM00903"/>
    </source>
</evidence>
<evidence type="ECO:0000256" key="2">
    <source>
        <dbReference type="ARBA" id="ARBA00022630"/>
    </source>
</evidence>
<evidence type="ECO:0000313" key="7">
    <source>
        <dbReference type="Proteomes" id="UP000600363"/>
    </source>
</evidence>
<organism evidence="6 7">
    <name type="scientific">Methermicoccus shengliensis</name>
    <dbReference type="NCBI Taxonomy" id="660064"/>
    <lineage>
        <taxon>Archaea</taxon>
        <taxon>Methanobacteriati</taxon>
        <taxon>Methanobacteriota</taxon>
        <taxon>Stenosarchaea group</taxon>
        <taxon>Methanomicrobia</taxon>
        <taxon>Methanosarcinales</taxon>
        <taxon>Methermicoccaceae</taxon>
        <taxon>Methermicoccus</taxon>
    </lineage>
</organism>